<accession>A0A450U6G6</accession>
<dbReference type="AlphaFoldDB" id="A0A450U6G6"/>
<gene>
    <name evidence="2" type="ORF">BECKLFY1418A_GA0070994_100144</name>
</gene>
<sequence length="102" mass="11697">MTVWRKHSRESNPPWGGEGAADYLSPTETGLVEFGTFIDLIAGLEPSYWRLRDDRFDNDELDELLSGLRDDPEQLHALRDELKNTQPGKAGTKKGRIKYHNR</sequence>
<name>A0A450U6G6_9GAMM</name>
<protein>
    <submittedName>
        <fullName evidence="2">Uncharacterized protein</fullName>
    </submittedName>
</protein>
<feature type="region of interest" description="Disordered" evidence="1">
    <location>
        <begin position="1"/>
        <end position="23"/>
    </location>
</feature>
<organism evidence="2">
    <name type="scientific">Candidatus Kentrum sp. LFY</name>
    <dbReference type="NCBI Taxonomy" id="2126342"/>
    <lineage>
        <taxon>Bacteria</taxon>
        <taxon>Pseudomonadati</taxon>
        <taxon>Pseudomonadota</taxon>
        <taxon>Gammaproteobacteria</taxon>
        <taxon>Candidatus Kentrum</taxon>
    </lineage>
</organism>
<evidence type="ECO:0000313" key="2">
    <source>
        <dbReference type="EMBL" id="VFJ87144.1"/>
    </source>
</evidence>
<evidence type="ECO:0000256" key="1">
    <source>
        <dbReference type="SAM" id="MobiDB-lite"/>
    </source>
</evidence>
<feature type="compositionally biased region" description="Basic residues" evidence="1">
    <location>
        <begin position="91"/>
        <end position="102"/>
    </location>
</feature>
<reference evidence="2" key="1">
    <citation type="submission" date="2019-02" db="EMBL/GenBank/DDBJ databases">
        <authorList>
            <person name="Gruber-Vodicka R. H."/>
            <person name="Seah K. B. B."/>
        </authorList>
    </citation>
    <scope>NUCLEOTIDE SEQUENCE</scope>
    <source>
        <strain evidence="2">BECK_M6</strain>
    </source>
</reference>
<proteinExistence type="predicted"/>
<dbReference type="EMBL" id="CAADFH010000001">
    <property type="protein sequence ID" value="VFJ87144.1"/>
    <property type="molecule type" value="Genomic_DNA"/>
</dbReference>
<feature type="region of interest" description="Disordered" evidence="1">
    <location>
        <begin position="82"/>
        <end position="102"/>
    </location>
</feature>